<dbReference type="Gene3D" id="3.30.70.80">
    <property type="entry name" value="Peptidase S8 propeptide/proteinase inhibitor I9"/>
    <property type="match status" value="1"/>
</dbReference>
<dbReference type="EMBL" id="CP072753">
    <property type="protein sequence ID" value="QUC16701.1"/>
    <property type="molecule type" value="Genomic_DNA"/>
</dbReference>
<evidence type="ECO:0000259" key="2">
    <source>
        <dbReference type="Pfam" id="PF05922"/>
    </source>
</evidence>
<evidence type="ECO:0000313" key="3">
    <source>
        <dbReference type="EMBL" id="QUC16701.1"/>
    </source>
</evidence>
<feature type="domain" description="Inhibitor I9" evidence="2">
    <location>
        <begin position="59"/>
        <end position="125"/>
    </location>
</feature>
<dbReference type="InterPro" id="IPR052471">
    <property type="entry name" value="PBI_I9"/>
</dbReference>
<dbReference type="OrthoDB" id="5518345at2759"/>
<dbReference type="Pfam" id="PF05922">
    <property type="entry name" value="Inhibitor_I9"/>
    <property type="match status" value="1"/>
</dbReference>
<dbReference type="GeneID" id="66061720"/>
<organism evidence="3 4">
    <name type="scientific">Ustilaginoidea virens</name>
    <name type="common">Rice false smut fungus</name>
    <name type="synonym">Villosiclava virens</name>
    <dbReference type="NCBI Taxonomy" id="1159556"/>
    <lineage>
        <taxon>Eukaryota</taxon>
        <taxon>Fungi</taxon>
        <taxon>Dikarya</taxon>
        <taxon>Ascomycota</taxon>
        <taxon>Pezizomycotina</taxon>
        <taxon>Sordariomycetes</taxon>
        <taxon>Hypocreomycetidae</taxon>
        <taxon>Hypocreales</taxon>
        <taxon>Clavicipitaceae</taxon>
        <taxon>Ustilaginoidea</taxon>
    </lineage>
</organism>
<dbReference type="GO" id="GO:0004866">
    <property type="term" value="F:endopeptidase inhibitor activity"/>
    <property type="evidence" value="ECO:0007669"/>
    <property type="project" value="TreeGrafter"/>
</dbReference>
<reference evidence="3" key="1">
    <citation type="submission" date="2020-03" db="EMBL/GenBank/DDBJ databases">
        <title>A mixture of massive structural variations and highly conserved coding sequences in Ustilaginoidea virens genome.</title>
        <authorList>
            <person name="Zhang K."/>
            <person name="Zhao Z."/>
            <person name="Zhang Z."/>
            <person name="Li Y."/>
            <person name="Hsiang T."/>
            <person name="Sun W."/>
        </authorList>
    </citation>
    <scope>NUCLEOTIDE SEQUENCE</scope>
    <source>
        <strain evidence="3">UV-8b</strain>
    </source>
</reference>
<evidence type="ECO:0000313" key="4">
    <source>
        <dbReference type="Proteomes" id="UP000027002"/>
    </source>
</evidence>
<proteinExistence type="inferred from homology"/>
<comment type="similarity">
    <text evidence="1">Belongs to the protease inhibitor I9 family.</text>
</comment>
<protein>
    <recommendedName>
        <fullName evidence="2">Inhibitor I9 domain-containing protein</fullName>
    </recommendedName>
</protein>
<gene>
    <name evidence="3" type="ORF">UV8b_00942</name>
</gene>
<dbReference type="GO" id="GO:0042144">
    <property type="term" value="P:vacuole fusion, non-autophagic"/>
    <property type="evidence" value="ECO:0007669"/>
    <property type="project" value="TreeGrafter"/>
</dbReference>
<dbReference type="PANTHER" id="PTHR28288:SF2">
    <property type="entry name" value="PROTEASE B INHIBITOR 2"/>
    <property type="match status" value="1"/>
</dbReference>
<evidence type="ECO:0000256" key="1">
    <source>
        <dbReference type="ARBA" id="ARBA00038069"/>
    </source>
</evidence>
<name>A0A8E5MET1_USTVR</name>
<accession>A0A8E5MET1</accession>
<sequence length="127" mass="14150">MARRPPVSVLRYFPPRINNLRSNLQRNLQSNLQSILQSNLQNHPIVDRFSTSSPAKMPSYIVSLKDDATDEQVKAAKQQAVEQGGVIGHEYTLFKGFSVTFDKDAITTLEANQDVKSVEVDGQVTTC</sequence>
<dbReference type="AlphaFoldDB" id="A0A8E5MET1"/>
<dbReference type="SUPFAM" id="SSF54897">
    <property type="entry name" value="Protease propeptides/inhibitors"/>
    <property type="match status" value="1"/>
</dbReference>
<keyword evidence="4" id="KW-1185">Reference proteome</keyword>
<dbReference type="RefSeq" id="XP_042994374.1">
    <property type="nucleotide sequence ID" value="XM_043138440.1"/>
</dbReference>
<dbReference type="KEGG" id="uvi:66061720"/>
<dbReference type="PANTHER" id="PTHR28288">
    <property type="entry name" value="PROTEASE B INHIBITOR 2"/>
    <property type="match status" value="1"/>
</dbReference>
<dbReference type="InterPro" id="IPR010259">
    <property type="entry name" value="S8pro/Inhibitor_I9"/>
</dbReference>
<dbReference type="FunFam" id="3.30.70.80:FF:000005">
    <property type="entry name" value="Proteinase inhibitor I2B"/>
    <property type="match status" value="1"/>
</dbReference>
<dbReference type="Proteomes" id="UP000027002">
    <property type="component" value="Chromosome 1"/>
</dbReference>
<dbReference type="InterPro" id="IPR037045">
    <property type="entry name" value="S8pro/Inhibitor_I9_sf"/>
</dbReference>